<accession>J0X0S5</accession>
<name>J0X0S5_9BIFI</name>
<dbReference type="Proteomes" id="UP000006415">
    <property type="component" value="Unassembled WGS sequence"/>
</dbReference>
<protein>
    <submittedName>
        <fullName evidence="1">Uncharacterized protein</fullName>
    </submittedName>
</protein>
<evidence type="ECO:0000313" key="2">
    <source>
        <dbReference type="Proteomes" id="UP000006415"/>
    </source>
</evidence>
<dbReference type="EMBL" id="AGZS01000003">
    <property type="protein sequence ID" value="EJD64976.1"/>
    <property type="molecule type" value="Genomic_DNA"/>
</dbReference>
<reference evidence="1 2" key="1">
    <citation type="submission" date="2012-01" db="EMBL/GenBank/DDBJ databases">
        <title>The Genome Sequence of Scardovia wiggsiae F0424.</title>
        <authorList>
            <consortium name="The Broad Institute Genome Sequencing Platform"/>
            <person name="Earl A."/>
            <person name="Ward D."/>
            <person name="Feldgarden M."/>
            <person name="Gevers D."/>
            <person name="Izard J."/>
            <person name="Ganesan A."/>
            <person name="Baranova O.V."/>
            <person name="Blanton J.M."/>
            <person name="Tanner A.C."/>
            <person name="Mathney J."/>
            <person name="Dewhirst F.E."/>
            <person name="Young S.K."/>
            <person name="Zeng Q."/>
            <person name="Gargeya S."/>
            <person name="Fitzgerald M."/>
            <person name="Haas B."/>
            <person name="Abouelleil A."/>
            <person name="Alvarado L."/>
            <person name="Arachchi H.M."/>
            <person name="Berlin A."/>
            <person name="Chapman S.B."/>
            <person name="Gearin G."/>
            <person name="Goldberg J."/>
            <person name="Griggs A."/>
            <person name="Gujja S."/>
            <person name="Hansen M."/>
            <person name="Heiman D."/>
            <person name="Howarth C."/>
            <person name="Larimer J."/>
            <person name="Lui A."/>
            <person name="MacDonald P.J.P."/>
            <person name="McCowen C."/>
            <person name="Montmayeur A."/>
            <person name="Murphy C."/>
            <person name="Neiman D."/>
            <person name="Pearson M."/>
            <person name="Priest M."/>
            <person name="Roberts A."/>
            <person name="Saif S."/>
            <person name="Shea T."/>
            <person name="Sisk P."/>
            <person name="Stolte C."/>
            <person name="Sykes S."/>
            <person name="Wortman J."/>
            <person name="Nusbaum C."/>
            <person name="Birren B."/>
        </authorList>
    </citation>
    <scope>NUCLEOTIDE SEQUENCE [LARGE SCALE GENOMIC DNA]</scope>
    <source>
        <strain evidence="1 2">F0424</strain>
    </source>
</reference>
<gene>
    <name evidence="1" type="ORF">HMPREF9156_00851</name>
</gene>
<dbReference type="HOGENOM" id="CLU_3375928_0_0_11"/>
<organism evidence="1 2">
    <name type="scientific">Scardovia wiggsiae F0424</name>
    <dbReference type="NCBI Taxonomy" id="857290"/>
    <lineage>
        <taxon>Bacteria</taxon>
        <taxon>Bacillati</taxon>
        <taxon>Actinomycetota</taxon>
        <taxon>Actinomycetes</taxon>
        <taxon>Bifidobacteriales</taxon>
        <taxon>Bifidobacteriaceae</taxon>
        <taxon>Scardovia</taxon>
    </lineage>
</organism>
<comment type="caution">
    <text evidence="1">The sequence shown here is derived from an EMBL/GenBank/DDBJ whole genome shotgun (WGS) entry which is preliminary data.</text>
</comment>
<proteinExistence type="predicted"/>
<dbReference type="AlphaFoldDB" id="J0X0S5"/>
<keyword evidence="2" id="KW-1185">Reference proteome</keyword>
<evidence type="ECO:0000313" key="1">
    <source>
        <dbReference type="EMBL" id="EJD64976.1"/>
    </source>
</evidence>
<sequence length="34" mass="3792">MRNLNVNNISSIVNTNDSSQYSRPLEILSNADLV</sequence>